<sequence>MTIYIALLRGINVGGHNKIKMAELKQMFERIGFTRVKTYIQSGNVLFESDEKEPFIIKRVEHEIKAVFGFTISVILRTSSEWERITGECPYSKEEISDAEASSEGESLYVALLLEVPSQERIEGLSAFRTEYEDFRFEGREVYLLFQKSIRNSKLANNVQKLGVPVTIRNWKTMNKLTTLAKEIERKLK</sequence>
<dbReference type="Pfam" id="PF08002">
    <property type="entry name" value="DUF1697"/>
    <property type="match status" value="1"/>
</dbReference>
<dbReference type="RefSeq" id="WP_053417054.1">
    <property type="nucleotide sequence ID" value="NZ_LILB01000005.1"/>
</dbReference>
<dbReference type="Proteomes" id="UP000036867">
    <property type="component" value="Unassembled WGS sequence"/>
</dbReference>
<dbReference type="OrthoDB" id="9806494at2"/>
<dbReference type="SUPFAM" id="SSF160379">
    <property type="entry name" value="SP0830-like"/>
    <property type="match status" value="1"/>
</dbReference>
<dbReference type="PANTHER" id="PTHR36439:SF1">
    <property type="entry name" value="DUF1697 DOMAIN-CONTAINING PROTEIN"/>
    <property type="match status" value="1"/>
</dbReference>
<reference evidence="2" key="1">
    <citation type="submission" date="2015-08" db="EMBL/GenBank/DDBJ databases">
        <title>Fjat-10028 dsm 16317.</title>
        <authorList>
            <person name="Liu B."/>
            <person name="Wang J."/>
            <person name="Zhu Y."/>
            <person name="Liu G."/>
            <person name="Chen Q."/>
            <person name="Chen Z."/>
            <person name="Lan J."/>
            <person name="Che J."/>
            <person name="Ge C."/>
            <person name="Shi H."/>
            <person name="Pan Z."/>
            <person name="Liu X."/>
        </authorList>
    </citation>
    <scope>NUCLEOTIDE SEQUENCE [LARGE SCALE GENOMIC DNA]</scope>
    <source>
        <strain evidence="2">DSM 16317</strain>
    </source>
</reference>
<dbReference type="Gene3D" id="3.30.70.1280">
    <property type="entry name" value="SP0830-like domains"/>
    <property type="match status" value="1"/>
</dbReference>
<proteinExistence type="predicted"/>
<comment type="caution">
    <text evidence="1">The sequence shown here is derived from an EMBL/GenBank/DDBJ whole genome shotgun (WGS) entry which is preliminary data.</text>
</comment>
<gene>
    <name evidence="1" type="ORF">AMD00_10640</name>
</gene>
<dbReference type="PANTHER" id="PTHR36439">
    <property type="entry name" value="BLL4334 PROTEIN"/>
    <property type="match status" value="1"/>
</dbReference>
<dbReference type="GeneID" id="301136553"/>
<keyword evidence="2" id="KW-1185">Reference proteome</keyword>
<accession>A0A0M0LCY7</accession>
<protein>
    <submittedName>
        <fullName evidence="1">Cytoplasmic protein</fullName>
    </submittedName>
</protein>
<dbReference type="InterPro" id="IPR012545">
    <property type="entry name" value="DUF1697"/>
</dbReference>
<organism evidence="1 2">
    <name type="scientific">Viridibacillus arvi</name>
    <dbReference type="NCBI Taxonomy" id="263475"/>
    <lineage>
        <taxon>Bacteria</taxon>
        <taxon>Bacillati</taxon>
        <taxon>Bacillota</taxon>
        <taxon>Bacilli</taxon>
        <taxon>Bacillales</taxon>
        <taxon>Caryophanaceae</taxon>
        <taxon>Viridibacillus</taxon>
    </lineage>
</organism>
<name>A0A0M0LCY7_9BACL</name>
<dbReference type="AlphaFoldDB" id="A0A0M0LCY7"/>
<dbReference type="PIRSF" id="PIRSF008502">
    <property type="entry name" value="UCP008502"/>
    <property type="match status" value="1"/>
</dbReference>
<dbReference type="STRING" id="263475.AMD00_10640"/>
<evidence type="ECO:0000313" key="1">
    <source>
        <dbReference type="EMBL" id="KOO48866.1"/>
    </source>
</evidence>
<dbReference type="EMBL" id="LILB01000005">
    <property type="protein sequence ID" value="KOO48866.1"/>
    <property type="molecule type" value="Genomic_DNA"/>
</dbReference>
<dbReference type="PATRIC" id="fig|263475.3.peg.3351"/>
<evidence type="ECO:0000313" key="2">
    <source>
        <dbReference type="Proteomes" id="UP000036867"/>
    </source>
</evidence>